<dbReference type="GO" id="GO:0017061">
    <property type="term" value="F:S-methyl-5-thioadenosine phosphorylase activity"/>
    <property type="evidence" value="ECO:0007669"/>
    <property type="project" value="UniProtKB-EC"/>
</dbReference>
<gene>
    <name evidence="11" type="primary">pgeF</name>
    <name evidence="11" type="ORF">KAK06_06450</name>
</gene>
<keyword evidence="4" id="KW-0479">Metal-binding</keyword>
<evidence type="ECO:0000256" key="6">
    <source>
        <dbReference type="ARBA" id="ARBA00022833"/>
    </source>
</evidence>
<comment type="similarity">
    <text evidence="2 10">Belongs to the purine nucleoside phosphorylase YfiH/LACC1 family.</text>
</comment>
<comment type="catalytic activity">
    <reaction evidence="9">
        <text>S-methyl-5'-thioadenosine + phosphate = 5-(methylsulfanyl)-alpha-D-ribose 1-phosphate + adenine</text>
        <dbReference type="Rhea" id="RHEA:11852"/>
        <dbReference type="ChEBI" id="CHEBI:16708"/>
        <dbReference type="ChEBI" id="CHEBI:17509"/>
        <dbReference type="ChEBI" id="CHEBI:43474"/>
        <dbReference type="ChEBI" id="CHEBI:58533"/>
        <dbReference type="EC" id="2.4.2.28"/>
    </reaction>
    <physiologicalReaction direction="left-to-right" evidence="9">
        <dbReference type="Rhea" id="RHEA:11853"/>
    </physiologicalReaction>
</comment>
<evidence type="ECO:0000313" key="12">
    <source>
        <dbReference type="Proteomes" id="UP000678374"/>
    </source>
</evidence>
<sequence>MSTRAGGVSAPPFDSLNLRPSGLRADAVDDPSAIAENQRRWAAVMAPARPVWLDQVHGARVVRLGLADLNDASGPFHQADAAVTTERGVACTVLVADCLPVLLADRRGRAVGAAHAGWRGLAGGVLEATVAELCDAAEGTPAGLQAWLGACIGPNAFEVGADVRDAFGPAAQAHFRPTGQAGKWWADLPSLARQRLAAAGVTLVSGGRWCTASNASRFFSFRRDRVTGRHAASVWLV</sequence>
<keyword evidence="5" id="KW-0378">Hydrolase</keyword>
<dbReference type="PANTHER" id="PTHR30616">
    <property type="entry name" value="UNCHARACTERIZED PROTEIN YFIH"/>
    <property type="match status" value="1"/>
</dbReference>
<evidence type="ECO:0000256" key="9">
    <source>
        <dbReference type="ARBA" id="ARBA00049893"/>
    </source>
</evidence>
<name>A0A940YI93_9BURK</name>
<evidence type="ECO:0000256" key="5">
    <source>
        <dbReference type="ARBA" id="ARBA00022801"/>
    </source>
</evidence>
<evidence type="ECO:0000256" key="3">
    <source>
        <dbReference type="ARBA" id="ARBA00022679"/>
    </source>
</evidence>
<evidence type="ECO:0000313" key="11">
    <source>
        <dbReference type="EMBL" id="MBQ0958596.1"/>
    </source>
</evidence>
<dbReference type="Gene3D" id="3.60.140.10">
    <property type="entry name" value="CNF1/YfiH-like putative cysteine hydrolases"/>
    <property type="match status" value="1"/>
</dbReference>
<keyword evidence="3" id="KW-0808">Transferase</keyword>
<comment type="catalytic activity">
    <reaction evidence="8">
        <text>adenosine + phosphate = alpha-D-ribose 1-phosphate + adenine</text>
        <dbReference type="Rhea" id="RHEA:27642"/>
        <dbReference type="ChEBI" id="CHEBI:16335"/>
        <dbReference type="ChEBI" id="CHEBI:16708"/>
        <dbReference type="ChEBI" id="CHEBI:43474"/>
        <dbReference type="ChEBI" id="CHEBI:57720"/>
        <dbReference type="EC" id="2.4.2.1"/>
    </reaction>
    <physiologicalReaction direction="left-to-right" evidence="8">
        <dbReference type="Rhea" id="RHEA:27643"/>
    </physiologicalReaction>
</comment>
<proteinExistence type="inferred from homology"/>
<dbReference type="NCBIfam" id="TIGR00726">
    <property type="entry name" value="peptidoglycan editing factor PgeF"/>
    <property type="match status" value="1"/>
</dbReference>
<comment type="caution">
    <text evidence="11">The sequence shown here is derived from an EMBL/GenBank/DDBJ whole genome shotgun (WGS) entry which is preliminary data.</text>
</comment>
<dbReference type="PANTHER" id="PTHR30616:SF2">
    <property type="entry name" value="PURINE NUCLEOSIDE PHOSPHORYLASE LACC1"/>
    <property type="match status" value="1"/>
</dbReference>
<evidence type="ECO:0000256" key="4">
    <source>
        <dbReference type="ARBA" id="ARBA00022723"/>
    </source>
</evidence>
<dbReference type="InterPro" id="IPR011324">
    <property type="entry name" value="Cytotoxic_necrot_fac-like_cat"/>
</dbReference>
<dbReference type="Pfam" id="PF02578">
    <property type="entry name" value="Cu-oxidase_4"/>
    <property type="match status" value="1"/>
</dbReference>
<reference evidence="11" key="1">
    <citation type="submission" date="2021-04" db="EMBL/GenBank/DDBJ databases">
        <title>The genome sequence of Ideonella sp. 4Y11.</title>
        <authorList>
            <person name="Liu Y."/>
        </authorList>
    </citation>
    <scope>NUCLEOTIDE SEQUENCE</scope>
    <source>
        <strain evidence="11">4Y11</strain>
    </source>
</reference>
<evidence type="ECO:0000256" key="8">
    <source>
        <dbReference type="ARBA" id="ARBA00048968"/>
    </source>
</evidence>
<dbReference type="CDD" id="cd16833">
    <property type="entry name" value="YfiH"/>
    <property type="match status" value="1"/>
</dbReference>
<comment type="catalytic activity">
    <reaction evidence="7">
        <text>adenosine + H2O + H(+) = inosine + NH4(+)</text>
        <dbReference type="Rhea" id="RHEA:24408"/>
        <dbReference type="ChEBI" id="CHEBI:15377"/>
        <dbReference type="ChEBI" id="CHEBI:15378"/>
        <dbReference type="ChEBI" id="CHEBI:16335"/>
        <dbReference type="ChEBI" id="CHEBI:17596"/>
        <dbReference type="ChEBI" id="CHEBI:28938"/>
        <dbReference type="EC" id="3.5.4.4"/>
    </reaction>
    <physiologicalReaction direction="left-to-right" evidence="7">
        <dbReference type="Rhea" id="RHEA:24409"/>
    </physiologicalReaction>
</comment>
<organism evidence="11 12">
    <name type="scientific">Ideonella aquatica</name>
    <dbReference type="NCBI Taxonomy" id="2824119"/>
    <lineage>
        <taxon>Bacteria</taxon>
        <taxon>Pseudomonadati</taxon>
        <taxon>Pseudomonadota</taxon>
        <taxon>Betaproteobacteria</taxon>
        <taxon>Burkholderiales</taxon>
        <taxon>Sphaerotilaceae</taxon>
        <taxon>Ideonella</taxon>
    </lineage>
</organism>
<evidence type="ECO:0000256" key="2">
    <source>
        <dbReference type="ARBA" id="ARBA00007353"/>
    </source>
</evidence>
<evidence type="ECO:0000256" key="10">
    <source>
        <dbReference type="RuleBase" id="RU361274"/>
    </source>
</evidence>
<evidence type="ECO:0000256" key="1">
    <source>
        <dbReference type="ARBA" id="ARBA00000553"/>
    </source>
</evidence>
<dbReference type="InterPro" id="IPR038371">
    <property type="entry name" value="Cu_polyphenol_OxRdtase_sf"/>
</dbReference>
<dbReference type="GO" id="GO:0005507">
    <property type="term" value="F:copper ion binding"/>
    <property type="evidence" value="ECO:0007669"/>
    <property type="project" value="TreeGrafter"/>
</dbReference>
<dbReference type="SUPFAM" id="SSF64438">
    <property type="entry name" value="CNF1/YfiH-like putative cysteine hydrolases"/>
    <property type="match status" value="1"/>
</dbReference>
<keyword evidence="6" id="KW-0862">Zinc</keyword>
<keyword evidence="12" id="KW-1185">Reference proteome</keyword>
<comment type="catalytic activity">
    <reaction evidence="1">
        <text>inosine + phosphate = alpha-D-ribose 1-phosphate + hypoxanthine</text>
        <dbReference type="Rhea" id="RHEA:27646"/>
        <dbReference type="ChEBI" id="CHEBI:17368"/>
        <dbReference type="ChEBI" id="CHEBI:17596"/>
        <dbReference type="ChEBI" id="CHEBI:43474"/>
        <dbReference type="ChEBI" id="CHEBI:57720"/>
        <dbReference type="EC" id="2.4.2.1"/>
    </reaction>
    <physiologicalReaction direction="left-to-right" evidence="1">
        <dbReference type="Rhea" id="RHEA:27647"/>
    </physiologicalReaction>
</comment>
<evidence type="ECO:0000256" key="7">
    <source>
        <dbReference type="ARBA" id="ARBA00047989"/>
    </source>
</evidence>
<dbReference type="GO" id="GO:0016787">
    <property type="term" value="F:hydrolase activity"/>
    <property type="evidence" value="ECO:0007669"/>
    <property type="project" value="UniProtKB-KW"/>
</dbReference>
<dbReference type="EMBL" id="JAGQDE010000004">
    <property type="protein sequence ID" value="MBQ0958596.1"/>
    <property type="molecule type" value="Genomic_DNA"/>
</dbReference>
<dbReference type="Proteomes" id="UP000678374">
    <property type="component" value="Unassembled WGS sequence"/>
</dbReference>
<accession>A0A940YI93</accession>
<protein>
    <recommendedName>
        <fullName evidence="10">Purine nucleoside phosphorylase</fullName>
    </recommendedName>
</protein>
<dbReference type="InterPro" id="IPR003730">
    <property type="entry name" value="Cu_polyphenol_OxRdtase"/>
</dbReference>
<dbReference type="AlphaFoldDB" id="A0A940YI93"/>